<comment type="caution">
    <text evidence="2">The sequence shown here is derived from an EMBL/GenBank/DDBJ whole genome shotgun (WGS) entry which is preliminary data.</text>
</comment>
<evidence type="ECO:0000259" key="1">
    <source>
        <dbReference type="PROSITE" id="PS50943"/>
    </source>
</evidence>
<dbReference type="InterPro" id="IPR010982">
    <property type="entry name" value="Lambda_DNA-bd_dom_sf"/>
</dbReference>
<reference evidence="2" key="1">
    <citation type="submission" date="2021-01" db="EMBL/GenBank/DDBJ databases">
        <title>Whole genome shotgun sequence of Acrocarpospora phusangensis NBRC 108782.</title>
        <authorList>
            <person name="Komaki H."/>
            <person name="Tamura T."/>
        </authorList>
    </citation>
    <scope>NUCLEOTIDE SEQUENCE</scope>
    <source>
        <strain evidence="2">NBRC 108782</strain>
    </source>
</reference>
<dbReference type="Gene3D" id="1.10.260.40">
    <property type="entry name" value="lambda repressor-like DNA-binding domains"/>
    <property type="match status" value="1"/>
</dbReference>
<dbReference type="AlphaFoldDB" id="A0A919QET6"/>
<evidence type="ECO:0000313" key="2">
    <source>
        <dbReference type="EMBL" id="GIH26469.1"/>
    </source>
</evidence>
<dbReference type="Proteomes" id="UP000640052">
    <property type="component" value="Unassembled WGS sequence"/>
</dbReference>
<sequence>MSTRQFAALLLRYRRRTGITQQQLADLSTISARAIRDLEKGRAKHPRRTTVRLLADALRIDEHERTILERSAHDRPYEEHDLDHDFFAPVQGFGREHLFEYKTLRLRGHALAVADDDGADALNEAAKEGWRLVTVDHSVAFLERDYSDAYSESPSRDWRPGHYP</sequence>
<dbReference type="Pfam" id="PF13783">
    <property type="entry name" value="DUF4177"/>
    <property type="match status" value="1"/>
</dbReference>
<dbReference type="PROSITE" id="PS50943">
    <property type="entry name" value="HTH_CROC1"/>
    <property type="match status" value="1"/>
</dbReference>
<keyword evidence="3" id="KW-1185">Reference proteome</keyword>
<dbReference type="Pfam" id="PF13560">
    <property type="entry name" value="HTH_31"/>
    <property type="match status" value="1"/>
</dbReference>
<dbReference type="CDD" id="cd00093">
    <property type="entry name" value="HTH_XRE"/>
    <property type="match status" value="1"/>
</dbReference>
<proteinExistence type="predicted"/>
<gene>
    <name evidence="2" type="ORF">Aph01nite_47790</name>
</gene>
<dbReference type="SMART" id="SM00530">
    <property type="entry name" value="HTH_XRE"/>
    <property type="match status" value="1"/>
</dbReference>
<dbReference type="InterPro" id="IPR001387">
    <property type="entry name" value="Cro/C1-type_HTH"/>
</dbReference>
<dbReference type="RefSeq" id="WP_204043148.1">
    <property type="nucleotide sequence ID" value="NZ_BOOA01000040.1"/>
</dbReference>
<organism evidence="2 3">
    <name type="scientific">Acrocarpospora phusangensis</name>
    <dbReference type="NCBI Taxonomy" id="1070424"/>
    <lineage>
        <taxon>Bacteria</taxon>
        <taxon>Bacillati</taxon>
        <taxon>Actinomycetota</taxon>
        <taxon>Actinomycetes</taxon>
        <taxon>Streptosporangiales</taxon>
        <taxon>Streptosporangiaceae</taxon>
        <taxon>Acrocarpospora</taxon>
    </lineage>
</organism>
<dbReference type="GO" id="GO:0003677">
    <property type="term" value="F:DNA binding"/>
    <property type="evidence" value="ECO:0007669"/>
    <property type="project" value="InterPro"/>
</dbReference>
<dbReference type="InterPro" id="IPR025234">
    <property type="entry name" value="YjzH-like"/>
</dbReference>
<accession>A0A919QET6</accession>
<feature type="domain" description="HTH cro/C1-type" evidence="1">
    <location>
        <begin position="10"/>
        <end position="65"/>
    </location>
</feature>
<dbReference type="PANTHER" id="PTHR35010">
    <property type="entry name" value="BLL4672 PROTEIN-RELATED"/>
    <property type="match status" value="1"/>
</dbReference>
<name>A0A919QET6_9ACTN</name>
<evidence type="ECO:0000313" key="3">
    <source>
        <dbReference type="Proteomes" id="UP000640052"/>
    </source>
</evidence>
<dbReference type="SUPFAM" id="SSF47413">
    <property type="entry name" value="lambda repressor-like DNA-binding domains"/>
    <property type="match status" value="1"/>
</dbReference>
<protein>
    <recommendedName>
        <fullName evidence="1">HTH cro/C1-type domain-containing protein</fullName>
    </recommendedName>
</protein>
<dbReference type="EMBL" id="BOOA01000040">
    <property type="protein sequence ID" value="GIH26469.1"/>
    <property type="molecule type" value="Genomic_DNA"/>
</dbReference>